<keyword evidence="5" id="KW-0539">Nucleus</keyword>
<dbReference type="GO" id="GO:0005634">
    <property type="term" value="C:nucleus"/>
    <property type="evidence" value="ECO:0007669"/>
    <property type="project" value="UniProtKB-SubCell"/>
</dbReference>
<accession>A0A9Q0FRH5</accession>
<evidence type="ECO:0000256" key="1">
    <source>
        <dbReference type="ARBA" id="ARBA00004123"/>
    </source>
</evidence>
<feature type="non-terminal residue" evidence="8">
    <location>
        <position position="1"/>
    </location>
</feature>
<dbReference type="InterPro" id="IPR015300">
    <property type="entry name" value="DNA-bd_pseudobarrel_sf"/>
</dbReference>
<keyword evidence="3" id="KW-0238">DNA-binding</keyword>
<comment type="caution">
    <text evidence="8">The sequence shown here is derived from an EMBL/GenBank/DDBJ whole genome shotgun (WGS) entry which is preliminary data.</text>
</comment>
<dbReference type="EMBL" id="JAKUCV010004116">
    <property type="protein sequence ID" value="KAJ4836449.1"/>
    <property type="molecule type" value="Genomic_DNA"/>
</dbReference>
<evidence type="ECO:0000256" key="6">
    <source>
        <dbReference type="SAM" id="MobiDB-lite"/>
    </source>
</evidence>
<dbReference type="Gene3D" id="2.40.330.10">
    <property type="entry name" value="DNA-binding pseudobarrel domain"/>
    <property type="match status" value="1"/>
</dbReference>
<sequence length="169" mass="19564">YPSPAVALSDMETPPPASPPKQFFKVIFHSTLEAKKLRMPDKFTREFGGELSDIACVNVPDGRAWEMRLTKARNNIWFDGGWQEFVEHYSIRYRHLLVFRYEGSSTFRVRIFDMTACEIEYPSFDVGNENQMEDDDSFEGIVSVTPYPNESSREIQADPCFISEESRNQ</sequence>
<evidence type="ECO:0000256" key="3">
    <source>
        <dbReference type="ARBA" id="ARBA00023125"/>
    </source>
</evidence>
<evidence type="ECO:0000256" key="5">
    <source>
        <dbReference type="ARBA" id="ARBA00023242"/>
    </source>
</evidence>
<organism evidence="8 9">
    <name type="scientific">Turnera subulata</name>
    <dbReference type="NCBI Taxonomy" id="218843"/>
    <lineage>
        <taxon>Eukaryota</taxon>
        <taxon>Viridiplantae</taxon>
        <taxon>Streptophyta</taxon>
        <taxon>Embryophyta</taxon>
        <taxon>Tracheophyta</taxon>
        <taxon>Spermatophyta</taxon>
        <taxon>Magnoliopsida</taxon>
        <taxon>eudicotyledons</taxon>
        <taxon>Gunneridae</taxon>
        <taxon>Pentapetalae</taxon>
        <taxon>rosids</taxon>
        <taxon>fabids</taxon>
        <taxon>Malpighiales</taxon>
        <taxon>Passifloraceae</taxon>
        <taxon>Turnera</taxon>
    </lineage>
</organism>
<protein>
    <recommendedName>
        <fullName evidence="7">TF-B3 domain-containing protein</fullName>
    </recommendedName>
</protein>
<feature type="domain" description="TF-B3" evidence="7">
    <location>
        <begin position="22"/>
        <end position="115"/>
    </location>
</feature>
<dbReference type="InterPro" id="IPR003340">
    <property type="entry name" value="B3_DNA-bd"/>
</dbReference>
<dbReference type="CDD" id="cd10017">
    <property type="entry name" value="B3_DNA"/>
    <property type="match status" value="1"/>
</dbReference>
<evidence type="ECO:0000256" key="2">
    <source>
        <dbReference type="ARBA" id="ARBA00023015"/>
    </source>
</evidence>
<keyword evidence="2" id="KW-0805">Transcription regulation</keyword>
<dbReference type="Proteomes" id="UP001141552">
    <property type="component" value="Unassembled WGS sequence"/>
</dbReference>
<comment type="subcellular location">
    <subcellularLocation>
        <location evidence="1">Nucleus</location>
    </subcellularLocation>
</comment>
<dbReference type="GO" id="GO:0003677">
    <property type="term" value="F:DNA binding"/>
    <property type="evidence" value="ECO:0007669"/>
    <property type="project" value="UniProtKB-KW"/>
</dbReference>
<evidence type="ECO:0000313" key="9">
    <source>
        <dbReference type="Proteomes" id="UP001141552"/>
    </source>
</evidence>
<dbReference type="InterPro" id="IPR050655">
    <property type="entry name" value="Plant_B3_domain"/>
</dbReference>
<keyword evidence="4" id="KW-0804">Transcription</keyword>
<dbReference type="AlphaFoldDB" id="A0A9Q0FRH5"/>
<dbReference type="PANTHER" id="PTHR31920">
    <property type="entry name" value="B3 DOMAIN-CONTAINING"/>
    <property type="match status" value="1"/>
</dbReference>
<evidence type="ECO:0000313" key="8">
    <source>
        <dbReference type="EMBL" id="KAJ4836449.1"/>
    </source>
</evidence>
<reference evidence="8" key="1">
    <citation type="submission" date="2022-02" db="EMBL/GenBank/DDBJ databases">
        <authorList>
            <person name="Henning P.M."/>
            <person name="McCubbin A.G."/>
            <person name="Shore J.S."/>
        </authorList>
    </citation>
    <scope>NUCLEOTIDE SEQUENCE</scope>
    <source>
        <strain evidence="8">F60SS</strain>
        <tissue evidence="8">Leaves</tissue>
    </source>
</reference>
<evidence type="ECO:0000259" key="7">
    <source>
        <dbReference type="PROSITE" id="PS50863"/>
    </source>
</evidence>
<dbReference type="SUPFAM" id="SSF101936">
    <property type="entry name" value="DNA-binding pseudobarrel domain"/>
    <property type="match status" value="1"/>
</dbReference>
<feature type="region of interest" description="Disordered" evidence="6">
    <location>
        <begin position="149"/>
        <end position="169"/>
    </location>
</feature>
<dbReference type="PANTHER" id="PTHR31920:SF147">
    <property type="entry name" value="TF-B3 DOMAIN-CONTAINING PROTEIN"/>
    <property type="match status" value="1"/>
</dbReference>
<keyword evidence="9" id="KW-1185">Reference proteome</keyword>
<dbReference type="PROSITE" id="PS50863">
    <property type="entry name" value="B3"/>
    <property type="match status" value="1"/>
</dbReference>
<dbReference type="SMART" id="SM01019">
    <property type="entry name" value="B3"/>
    <property type="match status" value="1"/>
</dbReference>
<gene>
    <name evidence="8" type="ORF">Tsubulata_023086</name>
</gene>
<dbReference type="Pfam" id="PF02362">
    <property type="entry name" value="B3"/>
    <property type="match status" value="1"/>
</dbReference>
<name>A0A9Q0FRH5_9ROSI</name>
<reference evidence="8" key="2">
    <citation type="journal article" date="2023" name="Plants (Basel)">
        <title>Annotation of the Turnera subulata (Passifloraceae) Draft Genome Reveals the S-Locus Evolved after the Divergence of Turneroideae from Passifloroideae in a Stepwise Manner.</title>
        <authorList>
            <person name="Henning P.M."/>
            <person name="Roalson E.H."/>
            <person name="Mir W."/>
            <person name="McCubbin A.G."/>
            <person name="Shore J.S."/>
        </authorList>
    </citation>
    <scope>NUCLEOTIDE SEQUENCE</scope>
    <source>
        <strain evidence="8">F60SS</strain>
    </source>
</reference>
<dbReference type="OrthoDB" id="1688597at2759"/>
<proteinExistence type="predicted"/>
<evidence type="ECO:0000256" key="4">
    <source>
        <dbReference type="ARBA" id="ARBA00023163"/>
    </source>
</evidence>